<reference evidence="1 2" key="1">
    <citation type="journal article" date="2016" name="Front. Microbiol.">
        <title>Comparative Genomics Analysis of Streptomyces Species Reveals Their Adaptation to the Marine Environment and Their Diversity at the Genomic Level.</title>
        <authorList>
            <person name="Tian X."/>
            <person name="Zhang Z."/>
            <person name="Yang T."/>
            <person name="Chen M."/>
            <person name="Li J."/>
            <person name="Chen F."/>
            <person name="Yang J."/>
            <person name="Li W."/>
            <person name="Zhang B."/>
            <person name="Zhang Z."/>
            <person name="Wu J."/>
            <person name="Zhang C."/>
            <person name="Long L."/>
            <person name="Xiao J."/>
        </authorList>
    </citation>
    <scope>NUCLEOTIDE SEQUENCE [LARGE SCALE GENOMIC DNA]</scope>
    <source>
        <strain evidence="1 2">SCSIO 10390</strain>
    </source>
</reference>
<keyword evidence="2" id="KW-1185">Reference proteome</keyword>
<comment type="caution">
    <text evidence="1">The sequence shown here is derived from an EMBL/GenBank/DDBJ whole genome shotgun (WGS) entry which is preliminary data.</text>
</comment>
<dbReference type="PATRIC" id="fig|933944.5.peg.2685"/>
<dbReference type="RefSeq" id="WP_070012701.1">
    <property type="nucleotide sequence ID" value="NZ_LJGS01000043.1"/>
</dbReference>
<dbReference type="EMBL" id="LJGT01000036">
    <property type="protein sequence ID" value="OEU93462.1"/>
    <property type="molecule type" value="Genomic_DNA"/>
</dbReference>
<evidence type="ECO:0008006" key="3">
    <source>
        <dbReference type="Google" id="ProtNLM"/>
    </source>
</evidence>
<evidence type="ECO:0000313" key="1">
    <source>
        <dbReference type="EMBL" id="OEU93462.1"/>
    </source>
</evidence>
<evidence type="ECO:0000313" key="2">
    <source>
        <dbReference type="Proteomes" id="UP000176087"/>
    </source>
</evidence>
<accession>A0A1E7JU20</accession>
<organism evidence="1 2">
    <name type="scientific">Streptomyces abyssalis</name>
    <dbReference type="NCBI Taxonomy" id="933944"/>
    <lineage>
        <taxon>Bacteria</taxon>
        <taxon>Bacillati</taxon>
        <taxon>Actinomycetota</taxon>
        <taxon>Actinomycetes</taxon>
        <taxon>Kitasatosporales</taxon>
        <taxon>Streptomycetaceae</taxon>
        <taxon>Streptomyces</taxon>
    </lineage>
</organism>
<dbReference type="Proteomes" id="UP000176087">
    <property type="component" value="Unassembled WGS sequence"/>
</dbReference>
<proteinExistence type="predicted"/>
<sequence>MSEPEYDAGGVRIRRMLRSLTRAGHVLVRDGQLVLMTSYGSEIDSAPLDKVRISGYGMPDSALATMSGTRYVLQFGLGRRAGLLNAVRTARAKAAADQGILGT</sequence>
<dbReference type="OrthoDB" id="4308555at2"/>
<dbReference type="AlphaFoldDB" id="A0A1E7JU20"/>
<gene>
    <name evidence="1" type="ORF">AN215_01150</name>
</gene>
<protein>
    <recommendedName>
        <fullName evidence="3">YokE-like PH domain-containing protein</fullName>
    </recommendedName>
</protein>
<name>A0A1E7JU20_9ACTN</name>